<comment type="catalytic activity">
    <reaction evidence="15">
        <text>ATP + H2O + cellular proteinSide 1 = ADP + phosphate + cellular proteinSide 2.</text>
        <dbReference type="EC" id="7.4.2.8"/>
    </reaction>
</comment>
<dbReference type="SUPFAM" id="SSF52540">
    <property type="entry name" value="P-loop containing nucleoside triphosphate hydrolases"/>
    <property type="match status" value="2"/>
</dbReference>
<comment type="cofactor">
    <cofactor evidence="1">
        <name>Zn(2+)</name>
        <dbReference type="ChEBI" id="CHEBI:29105"/>
    </cofactor>
</comment>
<dbReference type="Gene3D" id="3.10.450.50">
    <property type="match status" value="1"/>
</dbReference>
<comment type="subunit">
    <text evidence="15">Monomer and homodimer. Part of the essential Sec protein translocation apparatus which comprises SecA, SecYEG and auxiliary proteins SecDF. Other proteins may also be involved.</text>
</comment>
<dbReference type="GO" id="GO:0031522">
    <property type="term" value="C:cell envelope Sec protein transport complex"/>
    <property type="evidence" value="ECO:0007669"/>
    <property type="project" value="TreeGrafter"/>
</dbReference>
<dbReference type="GO" id="GO:0008564">
    <property type="term" value="F:protein-exporting ATPase activity"/>
    <property type="evidence" value="ECO:0007669"/>
    <property type="project" value="UniProtKB-EC"/>
</dbReference>
<evidence type="ECO:0000256" key="9">
    <source>
        <dbReference type="ARBA" id="ARBA00022833"/>
    </source>
</evidence>
<evidence type="ECO:0000256" key="2">
    <source>
        <dbReference type="ARBA" id="ARBA00004170"/>
    </source>
</evidence>
<reference evidence="21" key="1">
    <citation type="submission" date="2020-10" db="EMBL/GenBank/DDBJ databases">
        <authorList>
            <person name="Gilroy R."/>
        </authorList>
    </citation>
    <scope>NUCLEOTIDE SEQUENCE</scope>
    <source>
        <strain evidence="21">CHK195-12923</strain>
    </source>
</reference>
<dbReference type="Gene3D" id="1.10.3060.10">
    <property type="entry name" value="Helical scaffold and wing domains of SecA"/>
    <property type="match status" value="1"/>
</dbReference>
<dbReference type="InterPro" id="IPR044722">
    <property type="entry name" value="SecA_SF2_C"/>
</dbReference>
<dbReference type="GO" id="GO:0043952">
    <property type="term" value="P:protein transport by the Sec complex"/>
    <property type="evidence" value="ECO:0007669"/>
    <property type="project" value="UniProtKB-ARBA"/>
</dbReference>
<dbReference type="PROSITE" id="PS51192">
    <property type="entry name" value="HELICASE_ATP_BIND_1"/>
    <property type="match status" value="1"/>
</dbReference>
<keyword evidence="11 15" id="KW-0653">Protein transport</keyword>
<feature type="binding site" evidence="15">
    <location>
        <begin position="103"/>
        <end position="107"/>
    </location>
    <ligand>
        <name>ATP</name>
        <dbReference type="ChEBI" id="CHEBI:30616"/>
    </ligand>
</feature>
<protein>
    <recommendedName>
        <fullName evidence="15 16">Protein translocase subunit SecA</fullName>
        <ecNumber evidence="15">7.4.2.8</ecNumber>
    </recommendedName>
</protein>
<sequence length="1027" mass="116378">MGLISFILGSDSRQSLKKLNKLALKVEELEPKYQAMSDEELKAQTRVLKERLAKGETLDDIMFDAFAALREASWRVLKMKHFHVQIMGGICLHQGRIAEMRTGEGKTLVSTLPAYLNALTGKGVHIVTVNDYLARRDAEWMGKVHKFMGLTVGVVVPGMDDKQKKEAYACDIVYGTNNELGFDYLRDNLKTSIPAMVQRELNFCIIDEVDSILIDEARTPLIISGRGGESSKLYEDVDKFVRTLHGGFDDDKKDAEKNVAKRKKNASEEDKKAEEHLAEVLKEMEDWDYIIDRKEKSVTITEKGGDKAEKFFGVANISDIENADLNHHIQQALKAHELFKRDEDYIVSNDGEILIVDEFTGRLMHGRRYSDGLHQAIEAKEHVKVRNENKTHATVTFQNYFRLYNKLSGMTGTAKTEEAEFRTIYSLDVVEIPTNKPVQRKDYADMIYSTVEGKKRAIVNEIVERHAKGQPILIGTVTVDKSEEISRLLRRNGIKHNILNAKNHEREAEIVAQAGRYGAVTIATNMAGRGTDILLGGNPEYLAKKRMREEGFDHDMIEVAISYADRQFSEEEQTARDRYAELYKMYKAETDAEKVKVIEAGGLCIIGTERHESRRIDNQLRGRAGRQGDPGVSIFYISLEDDLAKRFGGERIKSIYNVFKLDEDQCLQSKMLSRSIENAQKAIEGRNFGIRKRTLQYDEVMNEQRKTIYGERLKVLKGEDVHEQMLKYIPDYVEKVVRETVNTDAMPEKWDENELNEALKVKVYPEECTFEITREMLERWDYEAAIKRISKEVIKSYEQKIENISRETHGQVDYHQVERNELLRSVDRNWIDHIDAMDQLRKGIGLRGYAQQDPVIAYKQEGYEMFSEMIERVQTTTISRLLKGKIIRIRPGMPIPGARRPMPQAAPAAGLPANSAAAPAAAETAPEKAEAPATAESVPAESTAQSAQAEPQPAPEMPAQPAMPSANAGRAPFGSNLSMRPQEFAPNPTGKQAPLVRDKKKEVGRNDPCPCGSGKKYKDCCYWKDHK</sequence>
<dbReference type="PRINTS" id="PR00906">
    <property type="entry name" value="SECA"/>
</dbReference>
<dbReference type="InterPro" id="IPR014018">
    <property type="entry name" value="SecA_motor_DEAD"/>
</dbReference>
<dbReference type="EC" id="7.4.2.8" evidence="15"/>
<feature type="compositionally biased region" description="Low complexity" evidence="17">
    <location>
        <begin position="931"/>
        <end position="951"/>
    </location>
</feature>
<accession>A0A9D1MIU7</accession>
<keyword evidence="8 15" id="KW-0547">Nucleotide-binding</keyword>
<dbReference type="InterPro" id="IPR011130">
    <property type="entry name" value="SecA_preprotein_X-link_dom"/>
</dbReference>
<dbReference type="Proteomes" id="UP000824110">
    <property type="component" value="Unassembled WGS sequence"/>
</dbReference>
<dbReference type="GO" id="GO:0006605">
    <property type="term" value="P:protein targeting"/>
    <property type="evidence" value="ECO:0007669"/>
    <property type="project" value="UniProtKB-UniRule"/>
</dbReference>
<dbReference type="InterPro" id="IPR020937">
    <property type="entry name" value="SecA_CS"/>
</dbReference>
<dbReference type="NCBIfam" id="TIGR00963">
    <property type="entry name" value="secA"/>
    <property type="match status" value="1"/>
</dbReference>
<dbReference type="GO" id="GO:0046872">
    <property type="term" value="F:metal ion binding"/>
    <property type="evidence" value="ECO:0007669"/>
    <property type="project" value="UniProtKB-KW"/>
</dbReference>
<evidence type="ECO:0000256" key="17">
    <source>
        <dbReference type="SAM" id="MobiDB-lite"/>
    </source>
</evidence>
<dbReference type="InterPro" id="IPR001650">
    <property type="entry name" value="Helicase_C-like"/>
</dbReference>
<name>A0A9D1MIU7_9FIRM</name>
<keyword evidence="9" id="KW-0862">Zinc</keyword>
<dbReference type="GO" id="GO:0005829">
    <property type="term" value="C:cytosol"/>
    <property type="evidence" value="ECO:0007669"/>
    <property type="project" value="TreeGrafter"/>
</dbReference>
<dbReference type="PANTHER" id="PTHR30612">
    <property type="entry name" value="SECA INNER MEMBRANE COMPONENT OF SEC PROTEIN SECRETION SYSTEM"/>
    <property type="match status" value="1"/>
</dbReference>
<dbReference type="Pfam" id="PF07516">
    <property type="entry name" value="SecA_SW"/>
    <property type="match status" value="1"/>
</dbReference>
<reference evidence="21" key="2">
    <citation type="journal article" date="2021" name="PeerJ">
        <title>Extensive microbial diversity within the chicken gut microbiome revealed by metagenomics and culture.</title>
        <authorList>
            <person name="Gilroy R."/>
            <person name="Ravi A."/>
            <person name="Getino M."/>
            <person name="Pursley I."/>
            <person name="Horton D.L."/>
            <person name="Alikhan N.F."/>
            <person name="Baker D."/>
            <person name="Gharbi K."/>
            <person name="Hall N."/>
            <person name="Watson M."/>
            <person name="Adriaenssens E.M."/>
            <person name="Foster-Nyarko E."/>
            <person name="Jarju S."/>
            <person name="Secka A."/>
            <person name="Antonio M."/>
            <person name="Oren A."/>
            <person name="Chaudhuri R.R."/>
            <person name="La Ragione R."/>
            <person name="Hildebrand F."/>
            <person name="Pallen M.J."/>
        </authorList>
    </citation>
    <scope>NUCLEOTIDE SEQUENCE</scope>
    <source>
        <strain evidence="21">CHK195-12923</strain>
    </source>
</reference>
<dbReference type="InterPro" id="IPR036670">
    <property type="entry name" value="SecA_X-link_sf"/>
</dbReference>
<keyword evidence="5 15" id="KW-1003">Cell membrane</keyword>
<evidence type="ECO:0000256" key="5">
    <source>
        <dbReference type="ARBA" id="ARBA00022475"/>
    </source>
</evidence>
<dbReference type="GO" id="GO:0017038">
    <property type="term" value="P:protein import"/>
    <property type="evidence" value="ECO:0007669"/>
    <property type="project" value="InterPro"/>
</dbReference>
<dbReference type="PROSITE" id="PS51194">
    <property type="entry name" value="HELICASE_CTER"/>
    <property type="match status" value="1"/>
</dbReference>
<dbReference type="FunFam" id="3.40.50.300:FF:000334">
    <property type="entry name" value="Protein translocase subunit SecA"/>
    <property type="match status" value="1"/>
</dbReference>
<dbReference type="InterPro" id="IPR011116">
    <property type="entry name" value="SecA_Wing/Scaffold"/>
</dbReference>
<evidence type="ECO:0000256" key="14">
    <source>
        <dbReference type="ARBA" id="ARBA00023136"/>
    </source>
</evidence>
<dbReference type="HAMAP" id="MF_01382">
    <property type="entry name" value="SecA"/>
    <property type="match status" value="1"/>
</dbReference>
<dbReference type="PROSITE" id="PS51196">
    <property type="entry name" value="SECA_MOTOR_DEAD"/>
    <property type="match status" value="1"/>
</dbReference>
<dbReference type="PROSITE" id="PS01312">
    <property type="entry name" value="SECA"/>
    <property type="match status" value="1"/>
</dbReference>
<evidence type="ECO:0000256" key="10">
    <source>
        <dbReference type="ARBA" id="ARBA00022840"/>
    </source>
</evidence>
<dbReference type="NCBIfam" id="NF009538">
    <property type="entry name" value="PRK12904.1"/>
    <property type="match status" value="1"/>
</dbReference>
<evidence type="ECO:0000259" key="18">
    <source>
        <dbReference type="PROSITE" id="PS51192"/>
    </source>
</evidence>
<dbReference type="PANTHER" id="PTHR30612:SF0">
    <property type="entry name" value="CHLOROPLAST PROTEIN-TRANSPORTING ATPASE"/>
    <property type="match status" value="1"/>
</dbReference>
<feature type="domain" description="Helicase C-terminal" evidence="19">
    <location>
        <begin position="454"/>
        <end position="684"/>
    </location>
</feature>
<keyword evidence="6 15" id="KW-0963">Cytoplasm</keyword>
<evidence type="ECO:0000256" key="11">
    <source>
        <dbReference type="ARBA" id="ARBA00022927"/>
    </source>
</evidence>
<dbReference type="SMART" id="SM00958">
    <property type="entry name" value="SecA_PP_bind"/>
    <property type="match status" value="1"/>
</dbReference>
<dbReference type="CDD" id="cd17928">
    <property type="entry name" value="DEXDc_SecA"/>
    <property type="match status" value="1"/>
</dbReference>
<evidence type="ECO:0000313" key="22">
    <source>
        <dbReference type="Proteomes" id="UP000824110"/>
    </source>
</evidence>
<dbReference type="AlphaFoldDB" id="A0A9D1MIU7"/>
<gene>
    <name evidence="15 21" type="primary">secA</name>
    <name evidence="21" type="ORF">IAB69_00200</name>
</gene>
<dbReference type="InterPro" id="IPR011115">
    <property type="entry name" value="SecA_DEAD"/>
</dbReference>
<keyword evidence="12 15" id="KW-1278">Translocase</keyword>
<evidence type="ECO:0000313" key="21">
    <source>
        <dbReference type="EMBL" id="HIU61061.1"/>
    </source>
</evidence>
<feature type="region of interest" description="Disordered" evidence="17">
    <location>
        <begin position="893"/>
        <end position="1012"/>
    </location>
</feature>
<dbReference type="Pfam" id="PF02810">
    <property type="entry name" value="SEC-C"/>
    <property type="match status" value="1"/>
</dbReference>
<keyword evidence="13 15" id="KW-0811">Translocation</keyword>
<feature type="binding site" evidence="15">
    <location>
        <position position="532"/>
    </location>
    <ligand>
        <name>ATP</name>
        <dbReference type="ChEBI" id="CHEBI:30616"/>
    </ligand>
</feature>
<evidence type="ECO:0000256" key="12">
    <source>
        <dbReference type="ARBA" id="ARBA00022967"/>
    </source>
</evidence>
<evidence type="ECO:0000256" key="4">
    <source>
        <dbReference type="ARBA" id="ARBA00022448"/>
    </source>
</evidence>
<proteinExistence type="inferred from homology"/>
<dbReference type="GO" id="GO:0005886">
    <property type="term" value="C:plasma membrane"/>
    <property type="evidence" value="ECO:0007669"/>
    <property type="project" value="UniProtKB-SubCell"/>
</dbReference>
<feature type="domain" description="Helicase ATP-binding" evidence="18">
    <location>
        <begin position="87"/>
        <end position="225"/>
    </location>
</feature>
<keyword evidence="14 15" id="KW-0472">Membrane</keyword>
<dbReference type="Gene3D" id="3.40.50.300">
    <property type="entry name" value="P-loop containing nucleotide triphosphate hydrolases"/>
    <property type="match status" value="2"/>
</dbReference>
<evidence type="ECO:0000256" key="16">
    <source>
        <dbReference type="RuleBase" id="RU003874"/>
    </source>
</evidence>
<dbReference type="Pfam" id="PF07517">
    <property type="entry name" value="SecA_DEAD"/>
    <property type="match status" value="1"/>
</dbReference>
<feature type="binding site" evidence="15">
    <location>
        <position position="85"/>
    </location>
    <ligand>
        <name>ATP</name>
        <dbReference type="ChEBI" id="CHEBI:30616"/>
    </ligand>
</feature>
<evidence type="ECO:0000259" key="20">
    <source>
        <dbReference type="PROSITE" id="PS51196"/>
    </source>
</evidence>
<dbReference type="Pfam" id="PF21090">
    <property type="entry name" value="P-loop_SecA"/>
    <property type="match status" value="1"/>
</dbReference>
<dbReference type="SUPFAM" id="SSF81886">
    <property type="entry name" value="Helical scaffold and wing domains of SecA"/>
    <property type="match status" value="1"/>
</dbReference>
<keyword evidence="10 15" id="KW-0067">ATP-binding</keyword>
<dbReference type="GO" id="GO:0065002">
    <property type="term" value="P:intracellular protein transmembrane transport"/>
    <property type="evidence" value="ECO:0007669"/>
    <property type="project" value="UniProtKB-UniRule"/>
</dbReference>
<dbReference type="FunFam" id="3.90.1440.10:FF:000002">
    <property type="entry name" value="Protein translocase subunit SecA"/>
    <property type="match status" value="1"/>
</dbReference>
<evidence type="ECO:0000256" key="6">
    <source>
        <dbReference type="ARBA" id="ARBA00022490"/>
    </source>
</evidence>
<dbReference type="CDD" id="cd18803">
    <property type="entry name" value="SF2_C_secA"/>
    <property type="match status" value="1"/>
</dbReference>
<feature type="compositionally biased region" description="Low complexity" evidence="17">
    <location>
        <begin position="893"/>
        <end position="924"/>
    </location>
</feature>
<comment type="similarity">
    <text evidence="3 15 16">Belongs to the SecA family.</text>
</comment>
<dbReference type="InterPro" id="IPR000185">
    <property type="entry name" value="SecA"/>
</dbReference>
<keyword evidence="4 15" id="KW-0813">Transport</keyword>
<organism evidence="21 22">
    <name type="scientific">Candidatus Coproplasma excrementigallinarum</name>
    <dbReference type="NCBI Taxonomy" id="2840747"/>
    <lineage>
        <taxon>Bacteria</taxon>
        <taxon>Bacillati</taxon>
        <taxon>Bacillota</taxon>
        <taxon>Clostridia</taxon>
        <taxon>Eubacteriales</taxon>
        <taxon>Candidatus Coproplasma</taxon>
    </lineage>
</organism>
<comment type="caution">
    <text evidence="21">The sequence shown here is derived from an EMBL/GenBank/DDBJ whole genome shotgun (WGS) entry which is preliminary data.</text>
</comment>
<evidence type="ECO:0000259" key="19">
    <source>
        <dbReference type="PROSITE" id="PS51194"/>
    </source>
</evidence>
<evidence type="ECO:0000256" key="3">
    <source>
        <dbReference type="ARBA" id="ARBA00007650"/>
    </source>
</evidence>
<comment type="function">
    <text evidence="15">Part of the Sec protein translocase complex. Interacts with the SecYEG preprotein conducting channel. Has a central role in coupling the hydrolysis of ATP to the transfer of proteins into and across the cell membrane, serving as an ATP-driven molecular motor driving the stepwise translocation of polypeptide chains across the membrane.</text>
</comment>
<dbReference type="Pfam" id="PF01043">
    <property type="entry name" value="SecA_PP_bind"/>
    <property type="match status" value="1"/>
</dbReference>
<dbReference type="InterPro" id="IPR004027">
    <property type="entry name" value="SEC_C_motif"/>
</dbReference>
<comment type="subcellular location">
    <subcellularLocation>
        <location evidence="15">Cell membrane</location>
        <topology evidence="15">Peripheral membrane protein</topology>
        <orientation evidence="15">Cytoplasmic side</orientation>
    </subcellularLocation>
    <subcellularLocation>
        <location evidence="15">Cytoplasm</location>
    </subcellularLocation>
    <subcellularLocation>
        <location evidence="2">Membrane</location>
        <topology evidence="2">Peripheral membrane protein</topology>
    </subcellularLocation>
    <text evidence="15">Distribution is 50-50.</text>
</comment>
<dbReference type="EMBL" id="DVNE01000002">
    <property type="protein sequence ID" value="HIU61061.1"/>
    <property type="molecule type" value="Genomic_DNA"/>
</dbReference>
<dbReference type="InterPro" id="IPR014001">
    <property type="entry name" value="Helicase_ATP-bd"/>
</dbReference>
<feature type="domain" description="SecA family profile" evidence="20">
    <location>
        <begin position="1"/>
        <end position="668"/>
    </location>
</feature>
<evidence type="ECO:0000256" key="8">
    <source>
        <dbReference type="ARBA" id="ARBA00022741"/>
    </source>
</evidence>
<dbReference type="FunFam" id="3.40.50.300:FF:000113">
    <property type="entry name" value="Preprotein translocase subunit SecA"/>
    <property type="match status" value="1"/>
</dbReference>
<dbReference type="GO" id="GO:0005524">
    <property type="term" value="F:ATP binding"/>
    <property type="evidence" value="ECO:0007669"/>
    <property type="project" value="UniProtKB-UniRule"/>
</dbReference>
<dbReference type="InterPro" id="IPR036266">
    <property type="entry name" value="SecA_Wing/Scaffold_sf"/>
</dbReference>
<feature type="compositionally biased region" description="Basic and acidic residues" evidence="17">
    <location>
        <begin position="996"/>
        <end position="1005"/>
    </location>
</feature>
<dbReference type="InterPro" id="IPR027417">
    <property type="entry name" value="P-loop_NTPase"/>
</dbReference>
<dbReference type="SUPFAM" id="SSF81767">
    <property type="entry name" value="Pre-protein crosslinking domain of SecA"/>
    <property type="match status" value="1"/>
</dbReference>
<evidence type="ECO:0000256" key="1">
    <source>
        <dbReference type="ARBA" id="ARBA00001947"/>
    </source>
</evidence>
<dbReference type="SMART" id="SM00957">
    <property type="entry name" value="SecA_DEAD"/>
    <property type="match status" value="1"/>
</dbReference>
<dbReference type="Gene3D" id="3.90.1440.10">
    <property type="entry name" value="SecA, preprotein cross-linking domain"/>
    <property type="match status" value="1"/>
</dbReference>
<keyword evidence="7" id="KW-0479">Metal-binding</keyword>
<evidence type="ECO:0000256" key="15">
    <source>
        <dbReference type="HAMAP-Rule" id="MF_01382"/>
    </source>
</evidence>
<evidence type="ECO:0000256" key="7">
    <source>
        <dbReference type="ARBA" id="ARBA00022723"/>
    </source>
</evidence>
<evidence type="ECO:0000256" key="13">
    <source>
        <dbReference type="ARBA" id="ARBA00023010"/>
    </source>
</evidence>